<evidence type="ECO:0000313" key="2">
    <source>
        <dbReference type="EMBL" id="TQM65840.1"/>
    </source>
</evidence>
<sequence length="267" mass="27463">MTDQTANNADFVKLIKDGAIFIGPHGAPTPDGHDWAPGPEYVNLGYYSEDGFTLTPAPGDTTEFKAHNGDVVLSEQADGNWTIAFSGIQDGVTLTEAYFDTEVDPLTGGYKLTSAAVKTYRALVLIGEGSNGDVIVHHAPRVKVSEREALTFNATTLSARGVTFTTYKDATLGYQAYGWNSGLIEKPAPTVTGATPSAAATGTTVTITGTGLTGANKVTFGSTNGTAVTVVSDTSITAVMPAGTAGSAAIKVTTPGGVSAPYPYTRG</sequence>
<dbReference type="OrthoDB" id="3234380at2"/>
<dbReference type="InterPro" id="IPR058154">
    <property type="entry name" value="Bxb1_TTP-like"/>
</dbReference>
<evidence type="ECO:0000259" key="1">
    <source>
        <dbReference type="Pfam" id="PF01833"/>
    </source>
</evidence>
<dbReference type="SUPFAM" id="SSF81296">
    <property type="entry name" value="E set domains"/>
    <property type="match status" value="1"/>
</dbReference>
<dbReference type="InterPro" id="IPR002909">
    <property type="entry name" value="IPT_dom"/>
</dbReference>
<dbReference type="EMBL" id="VFPN01000001">
    <property type="protein sequence ID" value="TQM65840.1"/>
    <property type="molecule type" value="Genomic_DNA"/>
</dbReference>
<protein>
    <submittedName>
        <fullName evidence="2">IPT/TIG domain-containing protein</fullName>
    </submittedName>
</protein>
<dbReference type="Pfam" id="PF25681">
    <property type="entry name" value="Phage_TTP_17"/>
    <property type="match status" value="1"/>
</dbReference>
<evidence type="ECO:0000313" key="3">
    <source>
        <dbReference type="Proteomes" id="UP000318331"/>
    </source>
</evidence>
<feature type="domain" description="IPT/TIG" evidence="1">
    <location>
        <begin position="189"/>
        <end position="265"/>
    </location>
</feature>
<reference evidence="2 3" key="1">
    <citation type="submission" date="2019-06" db="EMBL/GenBank/DDBJ databases">
        <title>Sequencing the genomes of 1000 actinobacteria strains.</title>
        <authorList>
            <person name="Klenk H.-P."/>
        </authorList>
    </citation>
    <scope>NUCLEOTIDE SEQUENCE [LARGE SCALE GENOMIC DNA]</scope>
    <source>
        <strain evidence="2 3">DSM 18031</strain>
    </source>
</reference>
<dbReference type="Proteomes" id="UP000318331">
    <property type="component" value="Unassembled WGS sequence"/>
</dbReference>
<dbReference type="InterPro" id="IPR013783">
    <property type="entry name" value="Ig-like_fold"/>
</dbReference>
<dbReference type="Gene3D" id="2.60.40.10">
    <property type="entry name" value="Immunoglobulins"/>
    <property type="match status" value="1"/>
</dbReference>
<gene>
    <name evidence="2" type="ORF">FB466_0654</name>
</gene>
<organism evidence="2 3">
    <name type="scientific">Klugiella xanthotipulae</name>
    <dbReference type="NCBI Taxonomy" id="244735"/>
    <lineage>
        <taxon>Bacteria</taxon>
        <taxon>Bacillati</taxon>
        <taxon>Actinomycetota</taxon>
        <taxon>Actinomycetes</taxon>
        <taxon>Micrococcales</taxon>
        <taxon>Microbacteriaceae</taxon>
        <taxon>Klugiella</taxon>
    </lineage>
</organism>
<proteinExistence type="predicted"/>
<keyword evidence="3" id="KW-1185">Reference proteome</keyword>
<dbReference type="GO" id="GO:0005975">
    <property type="term" value="P:carbohydrate metabolic process"/>
    <property type="evidence" value="ECO:0007669"/>
    <property type="project" value="UniProtKB-ARBA"/>
</dbReference>
<name>A0A543I5V6_9MICO</name>
<accession>A0A543I5V6</accession>
<dbReference type="AlphaFoldDB" id="A0A543I5V6"/>
<dbReference type="Pfam" id="PF01833">
    <property type="entry name" value="TIG"/>
    <property type="match status" value="1"/>
</dbReference>
<comment type="caution">
    <text evidence="2">The sequence shown here is derived from an EMBL/GenBank/DDBJ whole genome shotgun (WGS) entry which is preliminary data.</text>
</comment>
<dbReference type="RefSeq" id="WP_141915781.1">
    <property type="nucleotide sequence ID" value="NZ_BAAAYS010000001.1"/>
</dbReference>
<dbReference type="InterPro" id="IPR014756">
    <property type="entry name" value="Ig_E-set"/>
</dbReference>